<feature type="disulfide bond" evidence="17">
    <location>
        <begin position="123"/>
        <end position="326"/>
    </location>
</feature>
<dbReference type="SUPFAM" id="SSF48113">
    <property type="entry name" value="Heme-dependent peroxidases"/>
    <property type="match status" value="1"/>
</dbReference>
<dbReference type="PANTHER" id="PTHR31388:SF270">
    <property type="entry name" value="PEROXIDASE 22-RELATED"/>
    <property type="match status" value="1"/>
</dbReference>
<evidence type="ECO:0000256" key="15">
    <source>
        <dbReference type="PIRSR" id="PIRSR600823-3"/>
    </source>
</evidence>
<evidence type="ECO:0000256" key="11">
    <source>
        <dbReference type="ARBA" id="ARBA00023283"/>
    </source>
</evidence>
<feature type="site" description="Transition state stabilizer" evidence="16">
    <location>
        <position position="64"/>
    </location>
</feature>
<evidence type="ECO:0000256" key="9">
    <source>
        <dbReference type="ARBA" id="ARBA00023157"/>
    </source>
</evidence>
<dbReference type="GO" id="GO:0006979">
    <property type="term" value="P:response to oxidative stress"/>
    <property type="evidence" value="ECO:0007669"/>
    <property type="project" value="UniProtKB-UniRule"/>
</dbReference>
<dbReference type="GO" id="GO:0046872">
    <property type="term" value="F:metal ion binding"/>
    <property type="evidence" value="ECO:0007669"/>
    <property type="project" value="UniProtKB-UniRule"/>
</dbReference>
<evidence type="ECO:0000256" key="18">
    <source>
        <dbReference type="RuleBase" id="RU362060"/>
    </source>
</evidence>
<keyword evidence="7 18" id="KW-0560">Oxidoreductase</keyword>
<dbReference type="GO" id="GO:0005576">
    <property type="term" value="C:extracellular region"/>
    <property type="evidence" value="ECO:0007669"/>
    <property type="project" value="UniProtKB-SubCell"/>
</dbReference>
<keyword evidence="3 18" id="KW-0575">Peroxidase</keyword>
<keyword evidence="10" id="KW-0325">Glycoprotein</keyword>
<dbReference type="AlphaFoldDB" id="A0A8J5HQX8"/>
<evidence type="ECO:0000256" key="4">
    <source>
        <dbReference type="ARBA" id="ARBA00022617"/>
    </source>
</evidence>
<feature type="binding site" evidence="15">
    <location>
        <position position="196"/>
    </location>
    <ligand>
        <name>Ca(2+)</name>
        <dbReference type="ChEBI" id="CHEBI:29108"/>
        <label>2</label>
    </ligand>
</feature>
<proteinExistence type="inferred from homology"/>
<dbReference type="CDD" id="cd00693">
    <property type="entry name" value="secretory_peroxidase"/>
    <property type="match status" value="1"/>
</dbReference>
<evidence type="ECO:0000256" key="1">
    <source>
        <dbReference type="ARBA" id="ARBA00000189"/>
    </source>
</evidence>
<keyword evidence="9 17" id="KW-1015">Disulfide bond</keyword>
<keyword evidence="5 15" id="KW-0479">Metal-binding</keyword>
<dbReference type="PRINTS" id="PR00458">
    <property type="entry name" value="PEROXIDASE"/>
</dbReference>
<dbReference type="Gene3D" id="1.10.520.10">
    <property type="match status" value="1"/>
</dbReference>
<comment type="similarity">
    <text evidence="2">Belongs to the peroxidase family. Ascorbate peroxidase subfamily.</text>
</comment>
<keyword evidence="4 18" id="KW-0349">Heme</keyword>
<feature type="binding site" evidence="15">
    <location>
        <position position="76"/>
    </location>
    <ligand>
        <name>Ca(2+)</name>
        <dbReference type="ChEBI" id="CHEBI:29108"/>
        <label>1</label>
    </ligand>
</feature>
<feature type="disulfide bond" evidence="17">
    <location>
        <begin position="37"/>
        <end position="117"/>
    </location>
</feature>
<keyword evidence="18" id="KW-0732">Signal</keyword>
<feature type="active site" description="Proton acceptor" evidence="13">
    <location>
        <position position="68"/>
    </location>
</feature>
<feature type="binding site" evidence="15">
    <location>
        <position position="247"/>
    </location>
    <ligand>
        <name>Ca(2+)</name>
        <dbReference type="ChEBI" id="CHEBI:29108"/>
        <label>2</label>
    </ligand>
</feature>
<evidence type="ECO:0000256" key="17">
    <source>
        <dbReference type="PIRSR" id="PIRSR600823-5"/>
    </source>
</evidence>
<feature type="signal peptide" evidence="18">
    <location>
        <begin position="1"/>
        <end position="25"/>
    </location>
</feature>
<dbReference type="EC" id="1.11.1.7" evidence="18"/>
<feature type="chain" id="PRO_5035340132" description="Peroxidase" evidence="18">
    <location>
        <begin position="26"/>
        <end position="332"/>
    </location>
</feature>
<dbReference type="PANTHER" id="PTHR31388">
    <property type="entry name" value="PEROXIDASE 72-RELATED"/>
    <property type="match status" value="1"/>
</dbReference>
<feature type="binding site" evidence="15">
    <location>
        <position position="74"/>
    </location>
    <ligand>
        <name>Ca(2+)</name>
        <dbReference type="ChEBI" id="CHEBI:29108"/>
        <label>1</label>
    </ligand>
</feature>
<dbReference type="Pfam" id="PF00141">
    <property type="entry name" value="peroxidase"/>
    <property type="match status" value="1"/>
</dbReference>
<protein>
    <recommendedName>
        <fullName evidence="18">Peroxidase</fullName>
        <ecNumber evidence="18">1.11.1.7</ecNumber>
    </recommendedName>
</protein>
<feature type="binding site" evidence="15">
    <location>
        <position position="72"/>
    </location>
    <ligand>
        <name>Ca(2+)</name>
        <dbReference type="ChEBI" id="CHEBI:29108"/>
        <label>1</label>
    </ligand>
</feature>
<feature type="binding site" evidence="15">
    <location>
        <position position="78"/>
    </location>
    <ligand>
        <name>Ca(2+)</name>
        <dbReference type="ChEBI" id="CHEBI:29108"/>
        <label>1</label>
    </ligand>
</feature>
<dbReference type="GO" id="GO:0140825">
    <property type="term" value="F:lactoperoxidase activity"/>
    <property type="evidence" value="ECO:0007669"/>
    <property type="project" value="UniProtKB-EC"/>
</dbReference>
<evidence type="ECO:0000259" key="19">
    <source>
        <dbReference type="PROSITE" id="PS50873"/>
    </source>
</evidence>
<feature type="binding site" evidence="14">
    <location>
        <position position="165"/>
    </location>
    <ligand>
        <name>substrate</name>
    </ligand>
</feature>
<evidence type="ECO:0000256" key="14">
    <source>
        <dbReference type="PIRSR" id="PIRSR600823-2"/>
    </source>
</evidence>
<evidence type="ECO:0000256" key="12">
    <source>
        <dbReference type="ARBA" id="ARBA00023324"/>
    </source>
</evidence>
<evidence type="ECO:0000313" key="20">
    <source>
        <dbReference type="EMBL" id="KAG6529148.1"/>
    </source>
</evidence>
<feature type="binding site" description="axial binding residue" evidence="15">
    <location>
        <position position="195"/>
    </location>
    <ligand>
        <name>heme b</name>
        <dbReference type="ChEBI" id="CHEBI:60344"/>
    </ligand>
    <ligandPart>
        <name>Fe</name>
        <dbReference type="ChEBI" id="CHEBI:18248"/>
    </ligandPart>
</feature>
<dbReference type="InterPro" id="IPR002016">
    <property type="entry name" value="Haem_peroxidase"/>
</dbReference>
<comment type="function">
    <text evidence="18">Removal of H(2)O(2), oxidation of toxic reductants, biosynthesis and degradation of lignin, suberization, auxin catabolism, response to environmental stresses such as wounding, pathogen attack and oxidative stress.</text>
</comment>
<evidence type="ECO:0000256" key="16">
    <source>
        <dbReference type="PIRSR" id="PIRSR600823-4"/>
    </source>
</evidence>
<dbReference type="GO" id="GO:0042744">
    <property type="term" value="P:hydrogen peroxide catabolic process"/>
    <property type="evidence" value="ECO:0007669"/>
    <property type="project" value="UniProtKB-KW"/>
</dbReference>
<comment type="cofactor">
    <cofactor evidence="15 18">
        <name>Ca(2+)</name>
        <dbReference type="ChEBI" id="CHEBI:29108"/>
    </cofactor>
    <text evidence="15 18">Binds 2 calcium ions per subunit.</text>
</comment>
<evidence type="ECO:0000256" key="2">
    <source>
        <dbReference type="ARBA" id="ARBA00006873"/>
    </source>
</evidence>
<comment type="cofactor">
    <cofactor evidence="15 18">
        <name>heme b</name>
        <dbReference type="ChEBI" id="CHEBI:60344"/>
    </cofactor>
    <text evidence="15 18">Binds 1 heme b (iron(II)-protoporphyrin IX) group per subunit.</text>
</comment>
<dbReference type="PROSITE" id="PS50873">
    <property type="entry name" value="PEROXIDASE_4"/>
    <property type="match status" value="1"/>
</dbReference>
<feature type="disulfide bond" evidence="17">
    <location>
        <begin position="70"/>
        <end position="75"/>
    </location>
</feature>
<evidence type="ECO:0000256" key="7">
    <source>
        <dbReference type="ARBA" id="ARBA00023002"/>
    </source>
</evidence>
<evidence type="ECO:0000313" key="21">
    <source>
        <dbReference type="Proteomes" id="UP000734854"/>
    </source>
</evidence>
<sequence length="332" mass="35293">MSSSSSCINIVLVTVALLTVSGSHADRLSSSFYDESCPGLTDLVLTAVAQAQLSDPRMPASIVRLHFHDCFVDGCDGSVLLDDSEMIVSEKGATPNKNSARGFDVIDDIKSQVESVCPGVVSCADILALAAEASVFLSGGPSWDVPLGRRDGTTANKDGANKNLPTPLDTLDVLQSKFSAVGLDDIDLVALSGAHTFGRAQCKTFSSRLYNYSGTLSPDPSLDPSYLALLEENCPQGEIGTTLNNLDPTTPDAFDNNYYYNLQNGQGLLQTDQELYADTSSPLASIIDRYASDDGSLFFEHFAVSMINMGSISPLTGSDGEVRFDCRKINAG</sequence>
<reference evidence="20 21" key="1">
    <citation type="submission" date="2020-08" db="EMBL/GenBank/DDBJ databases">
        <title>Plant Genome Project.</title>
        <authorList>
            <person name="Zhang R.-G."/>
        </authorList>
    </citation>
    <scope>NUCLEOTIDE SEQUENCE [LARGE SCALE GENOMIC DNA]</scope>
    <source>
        <tissue evidence="20">Rhizome</tissue>
    </source>
</reference>
<dbReference type="InterPro" id="IPR019793">
    <property type="entry name" value="Peroxidases_heam-ligand_BS"/>
</dbReference>
<feature type="binding site" evidence="15">
    <location>
        <position position="90"/>
    </location>
    <ligand>
        <name>Ca(2+)</name>
        <dbReference type="ChEBI" id="CHEBI:29108"/>
        <label>1</label>
    </ligand>
</feature>
<dbReference type="InterPro" id="IPR033905">
    <property type="entry name" value="Secretory_peroxidase"/>
</dbReference>
<keyword evidence="6 15" id="KW-0106">Calcium</keyword>
<feature type="binding site" evidence="15">
    <location>
        <position position="69"/>
    </location>
    <ligand>
        <name>Ca(2+)</name>
        <dbReference type="ChEBI" id="CHEBI:29108"/>
        <label>1</label>
    </ligand>
</feature>
<dbReference type="Gene3D" id="1.10.420.10">
    <property type="entry name" value="Peroxidase, domain 2"/>
    <property type="match status" value="1"/>
</dbReference>
<dbReference type="PRINTS" id="PR00461">
    <property type="entry name" value="PLPEROXIDASE"/>
</dbReference>
<evidence type="ECO:0000256" key="5">
    <source>
        <dbReference type="ARBA" id="ARBA00022723"/>
    </source>
</evidence>
<dbReference type="InterPro" id="IPR000823">
    <property type="entry name" value="Peroxidase_pln"/>
</dbReference>
<dbReference type="FunFam" id="1.10.520.10:FF:000001">
    <property type="entry name" value="Peroxidase"/>
    <property type="match status" value="1"/>
</dbReference>
<feature type="binding site" evidence="15">
    <location>
        <position position="255"/>
    </location>
    <ligand>
        <name>Ca(2+)</name>
        <dbReference type="ChEBI" id="CHEBI:29108"/>
        <label>2</label>
    </ligand>
</feature>
<evidence type="ECO:0000256" key="10">
    <source>
        <dbReference type="ARBA" id="ARBA00023180"/>
    </source>
</evidence>
<comment type="caution">
    <text evidence="20">The sequence shown here is derived from an EMBL/GenBank/DDBJ whole genome shotgun (WGS) entry which is preliminary data.</text>
</comment>
<gene>
    <name evidence="20" type="ORF">ZIOFF_011343</name>
</gene>
<organism evidence="20 21">
    <name type="scientific">Zingiber officinale</name>
    <name type="common">Ginger</name>
    <name type="synonym">Amomum zingiber</name>
    <dbReference type="NCBI Taxonomy" id="94328"/>
    <lineage>
        <taxon>Eukaryota</taxon>
        <taxon>Viridiplantae</taxon>
        <taxon>Streptophyta</taxon>
        <taxon>Embryophyta</taxon>
        <taxon>Tracheophyta</taxon>
        <taxon>Spermatophyta</taxon>
        <taxon>Magnoliopsida</taxon>
        <taxon>Liliopsida</taxon>
        <taxon>Zingiberales</taxon>
        <taxon>Zingiberaceae</taxon>
        <taxon>Zingiber</taxon>
    </lineage>
</organism>
<name>A0A8J5HQX8_ZINOF</name>
<evidence type="ECO:0000256" key="6">
    <source>
        <dbReference type="ARBA" id="ARBA00022837"/>
    </source>
</evidence>
<keyword evidence="12 18" id="KW-0376">Hydrogen peroxide</keyword>
<keyword evidence="11" id="KW-0873">Pyrrolidone carboxylic acid</keyword>
<comment type="subcellular location">
    <subcellularLocation>
        <location evidence="18">Secreted</location>
    </subcellularLocation>
</comment>
<feature type="disulfide bond" evidence="17">
    <location>
        <begin position="202"/>
        <end position="234"/>
    </location>
</feature>
<keyword evidence="8 15" id="KW-0408">Iron</keyword>
<accession>A0A8J5HQX8</accession>
<evidence type="ECO:0000256" key="8">
    <source>
        <dbReference type="ARBA" id="ARBA00023004"/>
    </source>
</evidence>
<dbReference type="FunFam" id="1.10.420.10:FF:000001">
    <property type="entry name" value="Peroxidase"/>
    <property type="match status" value="1"/>
</dbReference>
<comment type="similarity">
    <text evidence="18">Belongs to the peroxidase family. Classical plant (class III) peroxidase subfamily.</text>
</comment>
<dbReference type="GO" id="GO:0020037">
    <property type="term" value="F:heme binding"/>
    <property type="evidence" value="ECO:0007669"/>
    <property type="project" value="UniProtKB-UniRule"/>
</dbReference>
<dbReference type="Proteomes" id="UP000734854">
    <property type="component" value="Unassembled WGS sequence"/>
</dbReference>
<comment type="catalytic activity">
    <reaction evidence="1 18">
        <text>2 a phenolic donor + H2O2 = 2 a phenolic radical donor + 2 H2O</text>
        <dbReference type="Rhea" id="RHEA:56136"/>
        <dbReference type="ChEBI" id="CHEBI:15377"/>
        <dbReference type="ChEBI" id="CHEBI:16240"/>
        <dbReference type="ChEBI" id="CHEBI:139520"/>
        <dbReference type="ChEBI" id="CHEBI:139521"/>
        <dbReference type="EC" id="1.11.1.7"/>
    </reaction>
</comment>
<dbReference type="EMBL" id="JACMSC010000003">
    <property type="protein sequence ID" value="KAG6529148.1"/>
    <property type="molecule type" value="Genomic_DNA"/>
</dbReference>
<keyword evidence="18" id="KW-0964">Secreted</keyword>
<dbReference type="InterPro" id="IPR010255">
    <property type="entry name" value="Haem_peroxidase_sf"/>
</dbReference>
<dbReference type="PROSITE" id="PS00435">
    <property type="entry name" value="PEROXIDASE_1"/>
    <property type="match status" value="1"/>
</dbReference>
<feature type="binding site" evidence="15">
    <location>
        <position position="250"/>
    </location>
    <ligand>
        <name>Ca(2+)</name>
        <dbReference type="ChEBI" id="CHEBI:29108"/>
        <label>2</label>
    </ligand>
</feature>
<feature type="domain" description="Plant heme peroxidase family profile" evidence="19">
    <location>
        <begin position="27"/>
        <end position="330"/>
    </location>
</feature>
<evidence type="ECO:0000256" key="3">
    <source>
        <dbReference type="ARBA" id="ARBA00022559"/>
    </source>
</evidence>
<keyword evidence="21" id="KW-1185">Reference proteome</keyword>
<evidence type="ECO:0000256" key="13">
    <source>
        <dbReference type="PIRSR" id="PIRSR600823-1"/>
    </source>
</evidence>